<name>A0A364RFW5_9BACT</name>
<reference evidence="3 4" key="1">
    <citation type="submission" date="2018-06" db="EMBL/GenBank/DDBJ databases">
        <authorList>
            <person name="Liu Z.-W."/>
        </authorList>
    </citation>
    <scope>NUCLEOTIDE SEQUENCE [LARGE SCALE GENOMIC DNA]</scope>
    <source>
        <strain evidence="3 4">2b14</strain>
    </source>
</reference>
<keyword evidence="4" id="KW-1185">Reference proteome</keyword>
<evidence type="ECO:0000259" key="2">
    <source>
        <dbReference type="Pfam" id="PF12729"/>
    </source>
</evidence>
<dbReference type="RefSeq" id="WP_112305341.1">
    <property type="nucleotide sequence ID" value="NZ_QMDV01000002.1"/>
</dbReference>
<dbReference type="InterPro" id="IPR024478">
    <property type="entry name" value="HlyB_4HB_MCP"/>
</dbReference>
<comment type="caution">
    <text evidence="3">The sequence shown here is derived from an EMBL/GenBank/DDBJ whole genome shotgun (WGS) entry which is preliminary data.</text>
</comment>
<accession>A0A364RFW5</accession>
<dbReference type="AlphaFoldDB" id="A0A364RFW5"/>
<sequence>MSWSFRIEQRSKIALALGATFILITMAYWFVSYTVNQVGSQFKSVYYDRLVPALDIATIQERFYQNRLLLEEHILTSETDEMQAFENGMAQNASDIDSVLTKFKATELTAQEKLDLDELLLTKTKLETLQKAILVQSSAGNKEAALADYNGTSQTAFLDLLKPLHALSKLQGEVGHVLYASAEKQVKTLQILSYLIIGLAVIIALLIVTLLQTNRKIKKIKPQQFHWN</sequence>
<reference evidence="3 4" key="2">
    <citation type="submission" date="2018-07" db="EMBL/GenBank/DDBJ databases">
        <title>Pontibacter sp. 2b14 genomic sequence and assembly.</title>
        <authorList>
            <person name="Du Z.-J."/>
        </authorList>
    </citation>
    <scope>NUCLEOTIDE SEQUENCE [LARGE SCALE GENOMIC DNA]</scope>
    <source>
        <strain evidence="3 4">2b14</strain>
    </source>
</reference>
<dbReference type="EMBL" id="QMDV01000002">
    <property type="protein sequence ID" value="RAU83191.1"/>
    <property type="molecule type" value="Genomic_DNA"/>
</dbReference>
<proteinExistence type="predicted"/>
<evidence type="ECO:0000256" key="1">
    <source>
        <dbReference type="SAM" id="Phobius"/>
    </source>
</evidence>
<evidence type="ECO:0000313" key="4">
    <source>
        <dbReference type="Proteomes" id="UP000251692"/>
    </source>
</evidence>
<evidence type="ECO:0000313" key="3">
    <source>
        <dbReference type="EMBL" id="RAU83191.1"/>
    </source>
</evidence>
<keyword evidence="1" id="KW-0812">Transmembrane</keyword>
<dbReference type="Pfam" id="PF12729">
    <property type="entry name" value="4HB_MCP_1"/>
    <property type="match status" value="1"/>
</dbReference>
<dbReference type="Proteomes" id="UP000251692">
    <property type="component" value="Unassembled WGS sequence"/>
</dbReference>
<keyword evidence="1" id="KW-1133">Transmembrane helix</keyword>
<organism evidence="3 4">
    <name type="scientific">Pontibacter arcticus</name>
    <dbReference type="NCBI Taxonomy" id="2080288"/>
    <lineage>
        <taxon>Bacteria</taxon>
        <taxon>Pseudomonadati</taxon>
        <taxon>Bacteroidota</taxon>
        <taxon>Cytophagia</taxon>
        <taxon>Cytophagales</taxon>
        <taxon>Hymenobacteraceae</taxon>
        <taxon>Pontibacter</taxon>
    </lineage>
</organism>
<protein>
    <recommendedName>
        <fullName evidence="2">Chemotaxis methyl-accepting receptor HlyB-like 4HB MCP domain-containing protein</fullName>
    </recommendedName>
</protein>
<dbReference type="OrthoDB" id="1438991at2"/>
<gene>
    <name evidence="3" type="ORF">DP923_08170</name>
</gene>
<keyword evidence="1" id="KW-0472">Membrane</keyword>
<feature type="domain" description="Chemotaxis methyl-accepting receptor HlyB-like 4HB MCP" evidence="2">
    <location>
        <begin position="10"/>
        <end position="185"/>
    </location>
</feature>
<feature type="transmembrane region" description="Helical" evidence="1">
    <location>
        <begin position="191"/>
        <end position="211"/>
    </location>
</feature>
<feature type="transmembrane region" description="Helical" evidence="1">
    <location>
        <begin position="12"/>
        <end position="31"/>
    </location>
</feature>